<dbReference type="AlphaFoldDB" id="A0A6M8HVT4"/>
<sequence>MFGGSDDHHAVVDFDHLANRYDPDARTFWSMMQLRHGTVRVTPPLLRDVLSTHGVVRTLRERQIARNQDPVQYFVFGSDIPGIYNLGGDLALFADRIRERDETVLRDYAHLCIDVIFNNHVAFHQPIITIGLVQGDALGGGFESALSYDVLVAERSAKLGLPEVLFNLFPGMGAYSFLRRRLDAARAEAMIMSGRLYTGEELHAMGVVDVLAEDGEGVLTVRNYIARNSRKFNAHHALLRARRRVNAITEQELRDVVEIWVDAALQLGEPDLRKMERLVAAQRRRLMAMEPAHAVAAE</sequence>
<dbReference type="NCBIfam" id="NF006452">
    <property type="entry name" value="PRK08788.1"/>
    <property type="match status" value="1"/>
</dbReference>
<dbReference type="Proteomes" id="UP000500767">
    <property type="component" value="Chromosome"/>
</dbReference>
<proteinExistence type="predicted"/>
<protein>
    <submittedName>
        <fullName evidence="1">Crotonase/enoyl-CoA hydratase family protein</fullName>
    </submittedName>
</protein>
<dbReference type="CDD" id="cd06558">
    <property type="entry name" value="crotonase-like"/>
    <property type="match status" value="1"/>
</dbReference>
<dbReference type="KEGG" id="lck:HN018_16200"/>
<dbReference type="PANTHER" id="PTHR11941:SF54">
    <property type="entry name" value="ENOYL-COA HYDRATASE, MITOCHONDRIAL"/>
    <property type="match status" value="1"/>
</dbReference>
<gene>
    <name evidence="1" type="ORF">HN018_16200</name>
</gene>
<name>A0A6M8HVT4_9PROT</name>
<organism evidence="1 2">
    <name type="scientific">Lichenicola cladoniae</name>
    <dbReference type="NCBI Taxonomy" id="1484109"/>
    <lineage>
        <taxon>Bacteria</taxon>
        <taxon>Pseudomonadati</taxon>
        <taxon>Pseudomonadota</taxon>
        <taxon>Alphaproteobacteria</taxon>
        <taxon>Acetobacterales</taxon>
        <taxon>Acetobacteraceae</taxon>
        <taxon>Lichenicola</taxon>
    </lineage>
</organism>
<accession>A0A6M8HVT4</accession>
<evidence type="ECO:0000313" key="2">
    <source>
        <dbReference type="Proteomes" id="UP000500767"/>
    </source>
</evidence>
<dbReference type="PANTHER" id="PTHR11941">
    <property type="entry name" value="ENOYL-COA HYDRATASE-RELATED"/>
    <property type="match status" value="1"/>
</dbReference>
<dbReference type="Gene3D" id="6.20.390.30">
    <property type="match status" value="1"/>
</dbReference>
<dbReference type="InterPro" id="IPR029045">
    <property type="entry name" value="ClpP/crotonase-like_dom_sf"/>
</dbReference>
<dbReference type="InterPro" id="IPR001753">
    <property type="entry name" value="Enoyl-CoA_hydra/iso"/>
</dbReference>
<dbReference type="EMBL" id="CP053708">
    <property type="protein sequence ID" value="QKE92714.1"/>
    <property type="molecule type" value="Genomic_DNA"/>
</dbReference>
<dbReference type="SUPFAM" id="SSF52096">
    <property type="entry name" value="ClpP/crotonase"/>
    <property type="match status" value="1"/>
</dbReference>
<dbReference type="GO" id="GO:0006635">
    <property type="term" value="P:fatty acid beta-oxidation"/>
    <property type="evidence" value="ECO:0007669"/>
    <property type="project" value="TreeGrafter"/>
</dbReference>
<keyword evidence="2" id="KW-1185">Reference proteome</keyword>
<dbReference type="GO" id="GO:0003824">
    <property type="term" value="F:catalytic activity"/>
    <property type="evidence" value="ECO:0007669"/>
    <property type="project" value="UniProtKB-ARBA"/>
</dbReference>
<dbReference type="Gene3D" id="3.90.226.10">
    <property type="entry name" value="2-enoyl-CoA Hydratase, Chain A, domain 1"/>
    <property type="match status" value="1"/>
</dbReference>
<reference evidence="1 2" key="1">
    <citation type="journal article" date="2014" name="World J. Microbiol. Biotechnol.">
        <title>Biodiversity and physiological characteristics of Antarctic and Arctic lichens-associated bacteria.</title>
        <authorList>
            <person name="Lee Y.M."/>
            <person name="Kim E.H."/>
            <person name="Lee H.K."/>
            <person name="Hong S.G."/>
        </authorList>
    </citation>
    <scope>NUCLEOTIDE SEQUENCE [LARGE SCALE GENOMIC DNA]</scope>
    <source>
        <strain evidence="1 2">PAMC 26569</strain>
    </source>
</reference>
<dbReference type="Pfam" id="PF00378">
    <property type="entry name" value="ECH_1"/>
    <property type="match status" value="1"/>
</dbReference>
<evidence type="ECO:0000313" key="1">
    <source>
        <dbReference type="EMBL" id="QKE92714.1"/>
    </source>
</evidence>